<organism evidence="4 5">
    <name type="scientific">Plasmodium malariae</name>
    <dbReference type="NCBI Taxonomy" id="5858"/>
    <lineage>
        <taxon>Eukaryota</taxon>
        <taxon>Sar</taxon>
        <taxon>Alveolata</taxon>
        <taxon>Apicomplexa</taxon>
        <taxon>Aconoidasida</taxon>
        <taxon>Haemosporida</taxon>
        <taxon>Plasmodiidae</taxon>
        <taxon>Plasmodium</taxon>
        <taxon>Plasmodium (Plasmodium)</taxon>
    </lineage>
</organism>
<feature type="compositionally biased region" description="Acidic residues" evidence="2">
    <location>
        <begin position="116"/>
        <end position="126"/>
    </location>
</feature>
<feature type="region of interest" description="Disordered" evidence="2">
    <location>
        <begin position="116"/>
        <end position="179"/>
    </location>
</feature>
<evidence type="ECO:0000313" key="4">
    <source>
        <dbReference type="EMBL" id="SBT71458.1"/>
    </source>
</evidence>
<dbReference type="AlphaFoldDB" id="A0A1C3KCY1"/>
<protein>
    <recommendedName>
        <fullName evidence="6">Reticulocyte binding protein</fullName>
    </recommendedName>
</protein>
<accession>A0A1C3KCY1</accession>
<proteinExistence type="predicted"/>
<keyword evidence="1" id="KW-0175">Coiled coil</keyword>
<evidence type="ECO:0008006" key="6">
    <source>
        <dbReference type="Google" id="ProtNLM"/>
    </source>
</evidence>
<name>A0A1C3KCY1_PLAMA</name>
<feature type="coiled-coil region" evidence="1">
    <location>
        <begin position="389"/>
        <end position="416"/>
    </location>
</feature>
<feature type="compositionally biased region" description="Basic and acidic residues" evidence="2">
    <location>
        <begin position="147"/>
        <end position="179"/>
    </location>
</feature>
<feature type="chain" id="PRO_5008677681" description="Reticulocyte binding protein" evidence="3">
    <location>
        <begin position="27"/>
        <end position="582"/>
    </location>
</feature>
<evidence type="ECO:0000256" key="1">
    <source>
        <dbReference type="SAM" id="Coils"/>
    </source>
</evidence>
<reference evidence="4 5" key="1">
    <citation type="submission" date="2016-06" db="EMBL/GenBank/DDBJ databases">
        <authorList>
            <consortium name="Pathogen Informatics"/>
        </authorList>
    </citation>
    <scope>NUCLEOTIDE SEQUENCE [LARGE SCALE GENOMIC DNA]</scope>
    <source>
        <strain evidence="4">PmlGA01</strain>
    </source>
</reference>
<dbReference type="EMBL" id="LT594497">
    <property type="protein sequence ID" value="SBT71458.1"/>
    <property type="molecule type" value="Genomic_DNA"/>
</dbReference>
<sequence>MKQLQVINFLFCIFEYFFFLSKLCKGQGIVQNNLNKNAISNTSEHLIDTCLEVSNAITYYEDVLKDYSYNKKCLIYKEIGNSVLEAYKLNDHNCYKAIQKPLCKLKYLKVENTSDELDNTNDEDELRDNSYENTREANLIISEEEKDMDKKNEKREKNNKNEQNGKLEQNGKNEQNKDRLRVEKCNNTKTLFTSLLKRCRQKISRDPLVHCASFDKEKNVILDGALFCESSYERKSVEDYNITKSVYGENYKKIIIKTFNFKNEQMEDCLNMVNIYNNCSIVEKSIFSNKKKDADFCTTERSEYFCRYKIEKQNDMNYIYTCSDIILPYLLSSKDENKTYDQLCNNISNYVNLLKEKKNYYLKKKRKLNVDTKKAKFMNKLYKIVENLFQLLKEEYEKYDMQINNLFNNLEKLKEENKIKKVFSNDYMVLQLNKVNDDITNLEGMINNMEYPTMSKNNVAENISIVHKTKKYIEELLKIQKDISSTSNILNEYFSSKNKDELKVMYGSKLNFDELKKLQMKHDRISKLIKSYAERNSVWASPYEESLIKDFNKDMQNFDNLTEIYTSQISLLIQKGLLSEEK</sequence>
<dbReference type="Proteomes" id="UP000219799">
    <property type="component" value="Chromosome 9"/>
</dbReference>
<keyword evidence="3" id="KW-0732">Signal</keyword>
<evidence type="ECO:0000256" key="2">
    <source>
        <dbReference type="SAM" id="MobiDB-lite"/>
    </source>
</evidence>
<evidence type="ECO:0000313" key="5">
    <source>
        <dbReference type="Proteomes" id="UP000219799"/>
    </source>
</evidence>
<feature type="signal peptide" evidence="3">
    <location>
        <begin position="1"/>
        <end position="26"/>
    </location>
</feature>
<evidence type="ECO:0000256" key="3">
    <source>
        <dbReference type="SAM" id="SignalP"/>
    </source>
</evidence>
<gene>
    <name evidence="4" type="primary">PmlGA01_090036900</name>
    <name evidence="4" type="ORF">PMLGA01_090036900</name>
</gene>
<dbReference type="VEuPathDB" id="PlasmoDB:PmUG01_09045400"/>